<dbReference type="CDD" id="cd01189">
    <property type="entry name" value="INT_ICEBs1_C_like"/>
    <property type="match status" value="1"/>
</dbReference>
<feature type="domain" description="Tyr recombinase" evidence="7">
    <location>
        <begin position="175"/>
        <end position="381"/>
    </location>
</feature>
<evidence type="ECO:0000256" key="1">
    <source>
        <dbReference type="ARBA" id="ARBA00003283"/>
    </source>
</evidence>
<evidence type="ECO:0000256" key="2">
    <source>
        <dbReference type="ARBA" id="ARBA00008857"/>
    </source>
</evidence>
<dbReference type="InterPro" id="IPR011010">
    <property type="entry name" value="DNA_brk_join_enz"/>
</dbReference>
<keyword evidence="5" id="KW-0233">DNA recombination</keyword>
<gene>
    <name evidence="9" type="ORF">ACJDT4_12685</name>
</gene>
<keyword evidence="10" id="KW-1185">Reference proteome</keyword>
<dbReference type="InterPro" id="IPR002104">
    <property type="entry name" value="Integrase_catalytic"/>
</dbReference>
<evidence type="ECO:0000256" key="5">
    <source>
        <dbReference type="ARBA" id="ARBA00023172"/>
    </source>
</evidence>
<dbReference type="SUPFAM" id="SSF56349">
    <property type="entry name" value="DNA breaking-rejoining enzymes"/>
    <property type="match status" value="1"/>
</dbReference>
<dbReference type="Proteomes" id="UP001623592">
    <property type="component" value="Unassembled WGS sequence"/>
</dbReference>
<protein>
    <submittedName>
        <fullName evidence="9">Tyrosine-type recombinase/integrase</fullName>
    </submittedName>
</protein>
<dbReference type="PANTHER" id="PTHR30349">
    <property type="entry name" value="PHAGE INTEGRASE-RELATED"/>
    <property type="match status" value="1"/>
</dbReference>
<evidence type="ECO:0000259" key="7">
    <source>
        <dbReference type="PROSITE" id="PS51898"/>
    </source>
</evidence>
<dbReference type="EMBL" id="JBJIAA010000009">
    <property type="protein sequence ID" value="MFL0251285.1"/>
    <property type="molecule type" value="Genomic_DNA"/>
</dbReference>
<evidence type="ECO:0000313" key="10">
    <source>
        <dbReference type="Proteomes" id="UP001623592"/>
    </source>
</evidence>
<organism evidence="9 10">
    <name type="scientific">Clostridium neuense</name>
    <dbReference type="NCBI Taxonomy" id="1728934"/>
    <lineage>
        <taxon>Bacteria</taxon>
        <taxon>Bacillati</taxon>
        <taxon>Bacillota</taxon>
        <taxon>Clostridia</taxon>
        <taxon>Eubacteriales</taxon>
        <taxon>Clostridiaceae</taxon>
        <taxon>Clostridium</taxon>
    </lineage>
</organism>
<comment type="similarity">
    <text evidence="2">Belongs to the 'phage' integrase family.</text>
</comment>
<proteinExistence type="inferred from homology"/>
<feature type="domain" description="Core-binding (CB)" evidence="8">
    <location>
        <begin position="64"/>
        <end position="150"/>
    </location>
</feature>
<dbReference type="Pfam" id="PF14659">
    <property type="entry name" value="Phage_int_SAM_3"/>
    <property type="match status" value="1"/>
</dbReference>
<keyword evidence="4 6" id="KW-0238">DNA-binding</keyword>
<evidence type="ECO:0000256" key="6">
    <source>
        <dbReference type="PROSITE-ProRule" id="PRU01248"/>
    </source>
</evidence>
<dbReference type="InterPro" id="IPR013762">
    <property type="entry name" value="Integrase-like_cat_sf"/>
</dbReference>
<name>A0ABW8TII0_9CLOT</name>
<dbReference type="InterPro" id="IPR004107">
    <property type="entry name" value="Integrase_SAM-like_N"/>
</dbReference>
<dbReference type="PANTHER" id="PTHR30349:SF41">
    <property type="entry name" value="INTEGRASE_RECOMBINASE PROTEIN MJ0367-RELATED"/>
    <property type="match status" value="1"/>
</dbReference>
<dbReference type="PROSITE" id="PS51900">
    <property type="entry name" value="CB"/>
    <property type="match status" value="1"/>
</dbReference>
<evidence type="ECO:0000256" key="4">
    <source>
        <dbReference type="ARBA" id="ARBA00023125"/>
    </source>
</evidence>
<dbReference type="InterPro" id="IPR010998">
    <property type="entry name" value="Integrase_recombinase_N"/>
</dbReference>
<dbReference type="RefSeq" id="WP_406787940.1">
    <property type="nucleotide sequence ID" value="NZ_JBJIAA010000009.1"/>
</dbReference>
<comment type="function">
    <text evidence="1">Site-specific tyrosine recombinase, which acts by catalyzing the cutting and rejoining of the recombining DNA molecules.</text>
</comment>
<keyword evidence="3" id="KW-0229">DNA integration</keyword>
<comment type="caution">
    <text evidence="9">The sequence shown here is derived from an EMBL/GenBank/DDBJ whole genome shotgun (WGS) entry which is preliminary data.</text>
</comment>
<dbReference type="PROSITE" id="PS51898">
    <property type="entry name" value="TYR_RECOMBINASE"/>
    <property type="match status" value="1"/>
</dbReference>
<evidence type="ECO:0000313" key="9">
    <source>
        <dbReference type="EMBL" id="MFL0251285.1"/>
    </source>
</evidence>
<reference evidence="9 10" key="1">
    <citation type="submission" date="2024-11" db="EMBL/GenBank/DDBJ databases">
        <authorList>
            <person name="Heng Y.C."/>
            <person name="Lim A.C.H."/>
            <person name="Lee J.K.Y."/>
            <person name="Kittelmann S."/>
        </authorList>
    </citation>
    <scope>NUCLEOTIDE SEQUENCE [LARGE SCALE GENOMIC DNA]</scope>
    <source>
        <strain evidence="9 10">WILCCON 0114</strain>
    </source>
</reference>
<accession>A0ABW8TII0</accession>
<dbReference type="InterPro" id="IPR044068">
    <property type="entry name" value="CB"/>
</dbReference>
<dbReference type="Gene3D" id="1.10.150.130">
    <property type="match status" value="1"/>
</dbReference>
<dbReference type="Gene3D" id="1.10.443.10">
    <property type="entry name" value="Intergrase catalytic core"/>
    <property type="match status" value="1"/>
</dbReference>
<evidence type="ECO:0000256" key="3">
    <source>
        <dbReference type="ARBA" id="ARBA00022908"/>
    </source>
</evidence>
<dbReference type="InterPro" id="IPR050090">
    <property type="entry name" value="Tyrosine_recombinase_XerCD"/>
</dbReference>
<dbReference type="Pfam" id="PF00589">
    <property type="entry name" value="Phage_integrase"/>
    <property type="match status" value="1"/>
</dbReference>
<evidence type="ECO:0000259" key="8">
    <source>
        <dbReference type="PROSITE" id="PS51900"/>
    </source>
</evidence>
<sequence length="388" mass="44662">MANKTNCIKNGKKYYRITATIGRNSNGKLIRKDFYGINKSDAEKQRDEYLNNIKSGLNVGYEKATLGELMHTWLFEVVRVSSDIKPSTFNRYEGIYRNYIKDSEIYGIKLIDIKQLTLQRYYNKLYDSGKSSNVIKNLNKLLKSFFNYEVDEGYLIKNPSNRRIVIPGEKEVSKKEIEVFSDDEIKILIKTLKGNRLKGLILLALGTGLRRGELLALKWSNIDIKNLLLSVESSISQISVVDKNEKRNYETIEQTPKSLNSVRKVPIPESLIPILKEQKKFKKTDKLKAGSSYEENDYIFTSESGKILNGRNMARAYERILKNAGIKYKKFHALRHTYATKLFERGENLKTVQMLLGHSDISITSNIYTHVMPEKKNDAAQKLNDLFA</sequence>